<keyword evidence="9 14" id="KW-1133">Transmembrane helix</keyword>
<evidence type="ECO:0000256" key="5">
    <source>
        <dbReference type="ARBA" id="ARBA00022660"/>
    </source>
</evidence>
<dbReference type="PROSITE" id="PS50999">
    <property type="entry name" value="COX2_TM"/>
    <property type="match status" value="1"/>
</dbReference>
<dbReference type="Proteomes" id="UP000642910">
    <property type="component" value="Unassembled WGS sequence"/>
</dbReference>
<keyword evidence="3 12" id="KW-0813">Transport</keyword>
<evidence type="ECO:0000256" key="14">
    <source>
        <dbReference type="SAM" id="Phobius"/>
    </source>
</evidence>
<gene>
    <name evidence="17" type="ORF">IW967_14840</name>
</gene>
<evidence type="ECO:0000256" key="8">
    <source>
        <dbReference type="ARBA" id="ARBA00022982"/>
    </source>
</evidence>
<evidence type="ECO:0000256" key="1">
    <source>
        <dbReference type="ARBA" id="ARBA00004651"/>
    </source>
</evidence>
<dbReference type="PROSITE" id="PS50857">
    <property type="entry name" value="COX2_CUA"/>
    <property type="match status" value="1"/>
</dbReference>
<evidence type="ECO:0000259" key="16">
    <source>
        <dbReference type="PROSITE" id="PS50999"/>
    </source>
</evidence>
<keyword evidence="5 12" id="KW-0679">Respiratory chain</keyword>
<comment type="caution">
    <text evidence="17">The sequence shown here is derived from an EMBL/GenBank/DDBJ whole genome shotgun (WGS) entry which is preliminary data.</text>
</comment>
<evidence type="ECO:0000256" key="13">
    <source>
        <dbReference type="RuleBase" id="RU004024"/>
    </source>
</evidence>
<keyword evidence="13" id="KW-0186">Copper</keyword>
<name>A0ABS0F758_9BACL</name>
<reference evidence="17 18" key="1">
    <citation type="submission" date="2020-11" db="EMBL/GenBank/DDBJ databases">
        <title>Genomic insight of Alicyclobacillus mali FL 18 reveals a new arsenic-resistant strain, with potential in environmental biotechnology.</title>
        <authorList>
            <person name="Fiorentino G."/>
            <person name="Gallo G."/>
            <person name="Aulitto M."/>
        </authorList>
    </citation>
    <scope>NUCLEOTIDE SEQUENCE [LARGE SCALE GENOMIC DNA]</scope>
    <source>
        <strain evidence="17 18">FL 18</strain>
    </source>
</reference>
<comment type="similarity">
    <text evidence="2 12">Belongs to the cytochrome c oxidase subunit 2 family.</text>
</comment>
<keyword evidence="13" id="KW-0479">Metal-binding</keyword>
<sequence length="311" mass="34252">MKRGSRWWRAGLLALAPLTLAGCGQNVLVLHPAGPAAREIDRLIILSVILLLVVIVPVFALTIYIVWRYRDKPDNRAPYTPQWTESRALEWIWWSIPMVIVGVLGAYTAKTTFALTRPPESNSNVVTVDVVSLDWKWLFLYPDQHVATVNYCVIPTGVPVQFVLTSDAPINSFWVPQLAGQEYTMPGMALRLWVQADQPGNYYGHGANFTGTGFAEMSFTVQARSESAFRLWAQGLEQHAPALTEAGYQLLKKPGVTGRLSYGNFPKGLFDQVVWQDGGQYMSGMWGIPTMGSMDGQSGSNLASLGGGDGR</sequence>
<dbReference type="PANTHER" id="PTHR22888">
    <property type="entry name" value="CYTOCHROME C OXIDASE, SUBUNIT II"/>
    <property type="match status" value="1"/>
</dbReference>
<evidence type="ECO:0000256" key="2">
    <source>
        <dbReference type="ARBA" id="ARBA00007866"/>
    </source>
</evidence>
<dbReference type="Pfam" id="PF00116">
    <property type="entry name" value="COX2"/>
    <property type="match status" value="1"/>
</dbReference>
<dbReference type="InterPro" id="IPR011759">
    <property type="entry name" value="Cyt_c_oxidase_su2_TM_dom"/>
</dbReference>
<dbReference type="EC" id="7.1.1.9" evidence="13"/>
<comment type="subcellular location">
    <subcellularLocation>
        <location evidence="1 12">Cell membrane</location>
        <topology evidence="1 12">Multi-pass membrane protein</topology>
    </subcellularLocation>
</comment>
<comment type="catalytic activity">
    <reaction evidence="13">
        <text>4 Fe(II)-[cytochrome c] + O2 + 8 H(+)(in) = 4 Fe(III)-[cytochrome c] + 2 H2O + 4 H(+)(out)</text>
        <dbReference type="Rhea" id="RHEA:11436"/>
        <dbReference type="Rhea" id="RHEA-COMP:10350"/>
        <dbReference type="Rhea" id="RHEA-COMP:14399"/>
        <dbReference type="ChEBI" id="CHEBI:15377"/>
        <dbReference type="ChEBI" id="CHEBI:15378"/>
        <dbReference type="ChEBI" id="CHEBI:15379"/>
        <dbReference type="ChEBI" id="CHEBI:29033"/>
        <dbReference type="ChEBI" id="CHEBI:29034"/>
        <dbReference type="EC" id="7.1.1.9"/>
    </reaction>
</comment>
<keyword evidence="7" id="KW-0732">Signal</keyword>
<dbReference type="SUPFAM" id="SSF81464">
    <property type="entry name" value="Cytochrome c oxidase subunit II-like, transmembrane region"/>
    <property type="match status" value="1"/>
</dbReference>
<protein>
    <recommendedName>
        <fullName evidence="13">Cytochrome c oxidase subunit 2</fullName>
        <ecNumber evidence="13">7.1.1.9</ecNumber>
    </recommendedName>
</protein>
<feature type="domain" description="Cytochrome oxidase subunit II copper A binding" evidence="15">
    <location>
        <begin position="123"/>
        <end position="235"/>
    </location>
</feature>
<dbReference type="Pfam" id="PF02790">
    <property type="entry name" value="COX2_TM"/>
    <property type="match status" value="1"/>
</dbReference>
<keyword evidence="18" id="KW-1185">Reference proteome</keyword>
<evidence type="ECO:0000313" key="18">
    <source>
        <dbReference type="Proteomes" id="UP000642910"/>
    </source>
</evidence>
<feature type="transmembrane region" description="Helical" evidence="14">
    <location>
        <begin position="43"/>
        <end position="67"/>
    </location>
</feature>
<evidence type="ECO:0000256" key="7">
    <source>
        <dbReference type="ARBA" id="ARBA00022729"/>
    </source>
</evidence>
<evidence type="ECO:0000256" key="12">
    <source>
        <dbReference type="RuleBase" id="RU000456"/>
    </source>
</evidence>
<keyword evidence="8 12" id="KW-0249">Electron transport</keyword>
<evidence type="ECO:0000259" key="15">
    <source>
        <dbReference type="PROSITE" id="PS50857"/>
    </source>
</evidence>
<evidence type="ECO:0000313" key="17">
    <source>
        <dbReference type="EMBL" id="MBF8379125.1"/>
    </source>
</evidence>
<keyword evidence="6 12" id="KW-0812">Transmembrane</keyword>
<keyword evidence="10" id="KW-0560">Oxidoreductase</keyword>
<dbReference type="Gene3D" id="1.10.287.90">
    <property type="match status" value="1"/>
</dbReference>
<dbReference type="CDD" id="cd04212">
    <property type="entry name" value="CuRO_UO_II"/>
    <property type="match status" value="1"/>
</dbReference>
<dbReference type="InterPro" id="IPR045187">
    <property type="entry name" value="CcO_II"/>
</dbReference>
<evidence type="ECO:0000256" key="6">
    <source>
        <dbReference type="ARBA" id="ARBA00022692"/>
    </source>
</evidence>
<dbReference type="InterPro" id="IPR034227">
    <property type="entry name" value="CuRO_UO_II"/>
</dbReference>
<comment type="cofactor">
    <cofactor evidence="13">
        <name>Cu cation</name>
        <dbReference type="ChEBI" id="CHEBI:23378"/>
    </cofactor>
    <text evidence="13">Binds a copper A center.</text>
</comment>
<accession>A0ABS0F758</accession>
<dbReference type="InterPro" id="IPR008972">
    <property type="entry name" value="Cupredoxin"/>
</dbReference>
<dbReference type="PANTHER" id="PTHR22888:SF18">
    <property type="entry name" value="CYTOCHROME BO(3) UBIQUINOL OXIDASE SUBUNIT 2"/>
    <property type="match status" value="1"/>
</dbReference>
<dbReference type="SUPFAM" id="SSF49503">
    <property type="entry name" value="Cupredoxins"/>
    <property type="match status" value="1"/>
</dbReference>
<feature type="transmembrane region" description="Helical" evidence="14">
    <location>
        <begin position="88"/>
        <end position="109"/>
    </location>
</feature>
<dbReference type="InterPro" id="IPR036257">
    <property type="entry name" value="Cyt_c_oxidase_su2_TM_sf"/>
</dbReference>
<evidence type="ECO:0000256" key="9">
    <source>
        <dbReference type="ARBA" id="ARBA00022989"/>
    </source>
</evidence>
<evidence type="ECO:0000256" key="10">
    <source>
        <dbReference type="ARBA" id="ARBA00023002"/>
    </source>
</evidence>
<evidence type="ECO:0000256" key="11">
    <source>
        <dbReference type="ARBA" id="ARBA00023136"/>
    </source>
</evidence>
<keyword evidence="11 14" id="KW-0472">Membrane</keyword>
<dbReference type="RefSeq" id="WP_195868438.1">
    <property type="nucleotide sequence ID" value="NZ_JADPKZ010000048.1"/>
</dbReference>
<organism evidence="17 18">
    <name type="scientific">Alicyclobacillus mali</name>
    <name type="common">ex Roth et al. 2021</name>
    <dbReference type="NCBI Taxonomy" id="1123961"/>
    <lineage>
        <taxon>Bacteria</taxon>
        <taxon>Bacillati</taxon>
        <taxon>Bacillota</taxon>
        <taxon>Bacilli</taxon>
        <taxon>Bacillales</taxon>
        <taxon>Alicyclobacillaceae</taxon>
        <taxon>Alicyclobacillus</taxon>
    </lineage>
</organism>
<proteinExistence type="inferred from homology"/>
<dbReference type="InterPro" id="IPR002429">
    <property type="entry name" value="CcO_II-like_C"/>
</dbReference>
<evidence type="ECO:0000256" key="4">
    <source>
        <dbReference type="ARBA" id="ARBA00022475"/>
    </source>
</evidence>
<evidence type="ECO:0000256" key="3">
    <source>
        <dbReference type="ARBA" id="ARBA00022448"/>
    </source>
</evidence>
<keyword evidence="4" id="KW-1003">Cell membrane</keyword>
<feature type="domain" description="Cytochrome oxidase subunit II transmembrane region profile" evidence="16">
    <location>
        <begin position="21"/>
        <end position="119"/>
    </location>
</feature>
<dbReference type="Gene3D" id="2.60.40.420">
    <property type="entry name" value="Cupredoxins - blue copper proteins"/>
    <property type="match status" value="1"/>
</dbReference>
<dbReference type="EMBL" id="JADPKZ010000048">
    <property type="protein sequence ID" value="MBF8379125.1"/>
    <property type="molecule type" value="Genomic_DNA"/>
</dbReference>
<comment type="function">
    <text evidence="13">Subunits I and II form the functional core of the enzyme complex. Electrons originating in cytochrome c are transferred via heme a and Cu(A) to the binuclear center formed by heme a3 and Cu(B).</text>
</comment>
<dbReference type="PROSITE" id="PS51257">
    <property type="entry name" value="PROKAR_LIPOPROTEIN"/>
    <property type="match status" value="1"/>
</dbReference>